<accession>A0A1Y0B3G6</accession>
<dbReference type="AlphaFoldDB" id="A0A1Y0B3G6"/>
<reference evidence="1" key="1">
    <citation type="submission" date="2017-03" db="EMBL/GenBank/DDBJ databases">
        <title>The mitochondrial genome of the carnivorous plant Utricularia reniformis (Lentibulariaceae): structure, comparative analysis and evolutionary landmarks.</title>
        <authorList>
            <person name="Silva S.R."/>
            <person name="Alvarenga D.O."/>
            <person name="Michael T.P."/>
            <person name="Miranda V.F.O."/>
            <person name="Varani A.M."/>
        </authorList>
    </citation>
    <scope>NUCLEOTIDE SEQUENCE</scope>
</reference>
<name>A0A1Y0B3G6_9LAMI</name>
<geneLocation type="mitochondrion" evidence="1"/>
<proteinExistence type="predicted"/>
<dbReference type="EMBL" id="KY774314">
    <property type="protein sequence ID" value="ART31995.1"/>
    <property type="molecule type" value="Genomic_DNA"/>
</dbReference>
<keyword evidence="1" id="KW-0496">Mitochondrion</keyword>
<protein>
    <submittedName>
        <fullName evidence="1">Uncharacterized protein</fullName>
    </submittedName>
</protein>
<organism evidence="1">
    <name type="scientific">Utricularia reniformis</name>
    <dbReference type="NCBI Taxonomy" id="192314"/>
    <lineage>
        <taxon>Eukaryota</taxon>
        <taxon>Viridiplantae</taxon>
        <taxon>Streptophyta</taxon>
        <taxon>Embryophyta</taxon>
        <taxon>Tracheophyta</taxon>
        <taxon>Spermatophyta</taxon>
        <taxon>Magnoliopsida</taxon>
        <taxon>eudicotyledons</taxon>
        <taxon>Gunneridae</taxon>
        <taxon>Pentapetalae</taxon>
        <taxon>asterids</taxon>
        <taxon>lamiids</taxon>
        <taxon>Lamiales</taxon>
        <taxon>Lentibulariaceae</taxon>
        <taxon>Utricularia</taxon>
    </lineage>
</organism>
<evidence type="ECO:0000313" key="1">
    <source>
        <dbReference type="EMBL" id="ART31995.1"/>
    </source>
</evidence>
<sequence>MWFVDSRNIIIKESILLFWNSYQRILSERLTYLVRFLKSFRSVTTEIIREEALRNRSINETSFNESVKALSGAGTKQGARL</sequence>
<gene>
    <name evidence="1" type="ORF">AEK19_MT1824</name>
</gene>